<accession>A0A367L7X7</accession>
<gene>
    <name evidence="2" type="ORF">L249_4280</name>
</gene>
<feature type="compositionally biased region" description="Basic and acidic residues" evidence="1">
    <location>
        <begin position="1"/>
        <end position="19"/>
    </location>
</feature>
<dbReference type="Proteomes" id="UP000253664">
    <property type="component" value="Unassembled WGS sequence"/>
</dbReference>
<evidence type="ECO:0000256" key="1">
    <source>
        <dbReference type="SAM" id="MobiDB-lite"/>
    </source>
</evidence>
<keyword evidence="3" id="KW-1185">Reference proteome</keyword>
<evidence type="ECO:0000313" key="2">
    <source>
        <dbReference type="EMBL" id="RCI10533.1"/>
    </source>
</evidence>
<organism evidence="2 3">
    <name type="scientific">Ophiocordyceps polyrhachis-furcata BCC 54312</name>
    <dbReference type="NCBI Taxonomy" id="1330021"/>
    <lineage>
        <taxon>Eukaryota</taxon>
        <taxon>Fungi</taxon>
        <taxon>Dikarya</taxon>
        <taxon>Ascomycota</taxon>
        <taxon>Pezizomycotina</taxon>
        <taxon>Sordariomycetes</taxon>
        <taxon>Hypocreomycetidae</taxon>
        <taxon>Hypocreales</taxon>
        <taxon>Ophiocordycipitaceae</taxon>
        <taxon>Ophiocordyceps</taxon>
    </lineage>
</organism>
<reference evidence="2 3" key="1">
    <citation type="journal article" date="2015" name="BMC Genomics">
        <title>Insights from the genome of Ophiocordyceps polyrhachis-furcata to pathogenicity and host specificity in insect fungi.</title>
        <authorList>
            <person name="Wichadakul D."/>
            <person name="Kobmoo N."/>
            <person name="Ingsriswang S."/>
            <person name="Tangphatsornruang S."/>
            <person name="Chantasingh D."/>
            <person name="Luangsa-ard J.J."/>
            <person name="Eurwilaichitr L."/>
        </authorList>
    </citation>
    <scope>NUCLEOTIDE SEQUENCE [LARGE SCALE GENOMIC DNA]</scope>
    <source>
        <strain evidence="2 3">BCC 54312</strain>
    </source>
</reference>
<feature type="non-terminal residue" evidence="2">
    <location>
        <position position="1"/>
    </location>
</feature>
<name>A0A367L7X7_9HYPO</name>
<proteinExistence type="predicted"/>
<sequence>RKKRQDGPDRVKETDEKNHTHTGYLIESIIITPPPPRHNPPRKGKRGPFFKYLLLSFFSSSSSPSEAEKNSGQLPPSTNVGHRVRAFYPAPSSGFFWGSAPVPLGSRRRAACSARGATHSHNPRAWSRH</sequence>
<comment type="caution">
    <text evidence="2">The sequence shown here is derived from an EMBL/GenBank/DDBJ whole genome shotgun (WGS) entry which is preliminary data.</text>
</comment>
<dbReference type="EMBL" id="LKCN02000012">
    <property type="protein sequence ID" value="RCI10533.1"/>
    <property type="molecule type" value="Genomic_DNA"/>
</dbReference>
<dbReference type="AlphaFoldDB" id="A0A367L7X7"/>
<feature type="region of interest" description="Disordered" evidence="1">
    <location>
        <begin position="1"/>
        <end position="25"/>
    </location>
</feature>
<evidence type="ECO:0000313" key="3">
    <source>
        <dbReference type="Proteomes" id="UP000253664"/>
    </source>
</evidence>
<protein>
    <submittedName>
        <fullName evidence="2">Uncharacterized protein</fullName>
    </submittedName>
</protein>